<dbReference type="GO" id="GO:0005739">
    <property type="term" value="C:mitochondrion"/>
    <property type="evidence" value="ECO:0007669"/>
    <property type="project" value="UniProtKB-SubCell"/>
</dbReference>
<dbReference type="GO" id="GO:0006103">
    <property type="term" value="P:2-oxoglutarate metabolic process"/>
    <property type="evidence" value="ECO:0007669"/>
    <property type="project" value="InterPro"/>
</dbReference>
<comment type="similarity">
    <text evidence="3">Belongs to the alpha-ketoglutarate dehydrogenase component 4 family.</text>
</comment>
<keyword evidence="5" id="KW-1185">Reference proteome</keyword>
<evidence type="ECO:0000313" key="4">
    <source>
        <dbReference type="EMBL" id="KAJ8104254.1"/>
    </source>
</evidence>
<dbReference type="RefSeq" id="XP_056047704.1">
    <property type="nucleotide sequence ID" value="XM_056184707.1"/>
</dbReference>
<comment type="caution">
    <text evidence="4">The sequence shown here is derived from an EMBL/GenBank/DDBJ whole genome shotgun (WGS) entry which is preliminary data.</text>
</comment>
<evidence type="ECO:0000313" key="5">
    <source>
        <dbReference type="Proteomes" id="UP001217417"/>
    </source>
</evidence>
<dbReference type="Pfam" id="PF10937">
    <property type="entry name" value="Kgd4-YMR31"/>
    <property type="match status" value="1"/>
</dbReference>
<reference evidence="4" key="1">
    <citation type="submission" date="2023-03" db="EMBL/GenBank/DDBJ databases">
        <title>Near-Complete genome sequence of Lipomyces tetrasporous NRRL Y-64009, an oleaginous yeast capable of growing on lignocellulosic hydrolysates.</title>
        <authorList>
            <consortium name="Lawrence Berkeley National Laboratory"/>
            <person name="Jagtap S.S."/>
            <person name="Liu J.-J."/>
            <person name="Walukiewicz H.E."/>
            <person name="Pangilinan J."/>
            <person name="Lipzen A."/>
            <person name="Ahrendt S."/>
            <person name="Koriabine M."/>
            <person name="Cobaugh K."/>
            <person name="Salamov A."/>
            <person name="Yoshinaga Y."/>
            <person name="Ng V."/>
            <person name="Daum C."/>
            <person name="Grigoriev I.V."/>
            <person name="Slininger P.J."/>
            <person name="Dien B.S."/>
            <person name="Jin Y.-S."/>
            <person name="Rao C.V."/>
        </authorList>
    </citation>
    <scope>NUCLEOTIDE SEQUENCE</scope>
    <source>
        <strain evidence="4">NRRL Y-64009</strain>
    </source>
</reference>
<protein>
    <submittedName>
        <fullName evidence="4">Uncharacterized protein</fullName>
    </submittedName>
</protein>
<dbReference type="GeneID" id="80879873"/>
<proteinExistence type="inferred from homology"/>
<sequence length="105" mass="11859">MRASLIARRTPLIHFLGKRVYPEHVDHAPRAHPQDPHGELPVSFKQYRLRAQQYGPLSTSTVRHGPIDAAPGEHFSRNELPPRYRYIGLDPDEIDLINSGGAAPY</sequence>
<evidence type="ECO:0000256" key="2">
    <source>
        <dbReference type="ARBA" id="ARBA00023128"/>
    </source>
</evidence>
<dbReference type="InterPro" id="IPR020373">
    <property type="entry name" value="Kgd4/YMR-31"/>
</dbReference>
<dbReference type="AlphaFoldDB" id="A0AAD7QZC8"/>
<organism evidence="4 5">
    <name type="scientific">Lipomyces tetrasporus</name>
    <dbReference type="NCBI Taxonomy" id="54092"/>
    <lineage>
        <taxon>Eukaryota</taxon>
        <taxon>Fungi</taxon>
        <taxon>Dikarya</taxon>
        <taxon>Ascomycota</taxon>
        <taxon>Saccharomycotina</taxon>
        <taxon>Lipomycetes</taxon>
        <taxon>Lipomycetales</taxon>
        <taxon>Lipomycetaceae</taxon>
        <taxon>Lipomyces</taxon>
    </lineage>
</organism>
<dbReference type="EMBL" id="JARPMG010000001">
    <property type="protein sequence ID" value="KAJ8104254.1"/>
    <property type="molecule type" value="Genomic_DNA"/>
</dbReference>
<gene>
    <name evidence="4" type="ORF">POJ06DRAFT_16497</name>
</gene>
<evidence type="ECO:0000256" key="3">
    <source>
        <dbReference type="ARBA" id="ARBA00043970"/>
    </source>
</evidence>
<name>A0AAD7QZC8_9ASCO</name>
<accession>A0AAD7QZC8</accession>
<evidence type="ECO:0000256" key="1">
    <source>
        <dbReference type="ARBA" id="ARBA00004173"/>
    </source>
</evidence>
<keyword evidence="2" id="KW-0496">Mitochondrion</keyword>
<dbReference type="Proteomes" id="UP001217417">
    <property type="component" value="Unassembled WGS sequence"/>
</dbReference>
<comment type="subcellular location">
    <subcellularLocation>
        <location evidence="1">Mitochondrion</location>
    </subcellularLocation>
</comment>